<evidence type="ECO:0000313" key="2">
    <source>
        <dbReference type="Proteomes" id="UP001231924"/>
    </source>
</evidence>
<dbReference type="PANTHER" id="PTHR39324">
    <property type="entry name" value="CALCIUM DODECIN"/>
    <property type="match status" value="1"/>
</dbReference>
<proteinExistence type="predicted"/>
<dbReference type="EMBL" id="JASVWF010000001">
    <property type="protein sequence ID" value="MDL5155760.1"/>
    <property type="molecule type" value="Genomic_DNA"/>
</dbReference>
<dbReference type="InterPro" id="IPR036694">
    <property type="entry name" value="Dodecin-like_sf"/>
</dbReference>
<dbReference type="Pfam" id="PF07311">
    <property type="entry name" value="Dodecin"/>
    <property type="match status" value="1"/>
</dbReference>
<dbReference type="InterPro" id="IPR025543">
    <property type="entry name" value="Dodecin-like"/>
</dbReference>
<dbReference type="InterPro" id="IPR009923">
    <property type="entry name" value="Dodecin"/>
</dbReference>
<protein>
    <submittedName>
        <fullName evidence="1">Dodecin family protein</fullName>
    </submittedName>
</protein>
<sequence length="72" mass="8022">MADNIYRKTEIVGTSEKGVDDAISGAIKRAAETLRQIGWFEVKEIRGHVEDGKIQHYQVTITVGFALEDTKS</sequence>
<dbReference type="InterPro" id="IPR050049">
    <property type="entry name" value="Dodecin_bact"/>
</dbReference>
<organism evidence="1 2">
    <name type="scientific">Actinomycetospora termitidis</name>
    <dbReference type="NCBI Taxonomy" id="3053470"/>
    <lineage>
        <taxon>Bacteria</taxon>
        <taxon>Bacillati</taxon>
        <taxon>Actinomycetota</taxon>
        <taxon>Actinomycetes</taxon>
        <taxon>Pseudonocardiales</taxon>
        <taxon>Pseudonocardiaceae</taxon>
        <taxon>Actinomycetospora</taxon>
    </lineage>
</organism>
<accession>A0ABT7M505</accession>
<name>A0ABT7M505_9PSEU</name>
<dbReference type="PANTHER" id="PTHR39324:SF1">
    <property type="entry name" value="CALCIUM DODECIN"/>
    <property type="match status" value="1"/>
</dbReference>
<evidence type="ECO:0000313" key="1">
    <source>
        <dbReference type="EMBL" id="MDL5155760.1"/>
    </source>
</evidence>
<dbReference type="RefSeq" id="WP_286051864.1">
    <property type="nucleotide sequence ID" value="NZ_JASVWF010000001.1"/>
</dbReference>
<reference evidence="1 2" key="1">
    <citation type="submission" date="2023-06" db="EMBL/GenBank/DDBJ databases">
        <title>Actinomycetospora Odt1-22.</title>
        <authorList>
            <person name="Supong K."/>
        </authorList>
    </citation>
    <scope>NUCLEOTIDE SEQUENCE [LARGE SCALE GENOMIC DNA]</scope>
    <source>
        <strain evidence="1 2">Odt1-22</strain>
    </source>
</reference>
<dbReference type="Proteomes" id="UP001231924">
    <property type="component" value="Unassembled WGS sequence"/>
</dbReference>
<keyword evidence="2" id="KW-1185">Reference proteome</keyword>
<dbReference type="Gene3D" id="3.30.1660.10">
    <property type="entry name" value="Flavin-binding protein dodecin"/>
    <property type="match status" value="1"/>
</dbReference>
<dbReference type="SUPFAM" id="SSF89807">
    <property type="entry name" value="Dodecin-like"/>
    <property type="match status" value="1"/>
</dbReference>
<dbReference type="NCBIfam" id="NF043052">
    <property type="entry name" value="DodecBact"/>
    <property type="match status" value="1"/>
</dbReference>
<comment type="caution">
    <text evidence="1">The sequence shown here is derived from an EMBL/GenBank/DDBJ whole genome shotgun (WGS) entry which is preliminary data.</text>
</comment>
<gene>
    <name evidence="1" type="ORF">QRT03_07330</name>
</gene>